<accession>A0AAD5Q5U5</accession>
<protein>
    <submittedName>
        <fullName evidence="2">Uncharacterized protein</fullName>
    </submittedName>
</protein>
<dbReference type="AlphaFoldDB" id="A0AAD5Q5U5"/>
<keyword evidence="3" id="KW-1185">Reference proteome</keyword>
<sequence length="232" mass="25546">MQRATSRDEADPRTLRDERRRPLDGATFLATPDSHEEPVVRFTWDGSSPIDLELVRLRSASQTKTIHWTDASLGVTFGIEETSRRVIVTRTTRDDVRVGFVLVKAMGLEISEANFDESMALLKRAHELSRGIPFEFATPPSPVFVKNCGGALKQTGVDMTYELRFVGDHAVRYLSLEELQSFIRSAPKPCTLTFVQRRDSAQLAALRKQASDEALAAAALAATAAAIAVTIA</sequence>
<dbReference type="Proteomes" id="UP001209570">
    <property type="component" value="Unassembled WGS sequence"/>
</dbReference>
<reference evidence="2" key="1">
    <citation type="submission" date="2021-12" db="EMBL/GenBank/DDBJ databases">
        <title>Prjna785345.</title>
        <authorList>
            <person name="Rujirawat T."/>
            <person name="Krajaejun T."/>
        </authorList>
    </citation>
    <scope>NUCLEOTIDE SEQUENCE</scope>
    <source>
        <strain evidence="2">Pi057C3</strain>
    </source>
</reference>
<feature type="region of interest" description="Disordered" evidence="1">
    <location>
        <begin position="1"/>
        <end position="30"/>
    </location>
</feature>
<comment type="caution">
    <text evidence="2">The sequence shown here is derived from an EMBL/GenBank/DDBJ whole genome shotgun (WGS) entry which is preliminary data.</text>
</comment>
<organism evidence="2 3">
    <name type="scientific">Pythium insidiosum</name>
    <name type="common">Pythiosis disease agent</name>
    <dbReference type="NCBI Taxonomy" id="114742"/>
    <lineage>
        <taxon>Eukaryota</taxon>
        <taxon>Sar</taxon>
        <taxon>Stramenopiles</taxon>
        <taxon>Oomycota</taxon>
        <taxon>Peronosporomycetes</taxon>
        <taxon>Pythiales</taxon>
        <taxon>Pythiaceae</taxon>
        <taxon>Pythium</taxon>
    </lineage>
</organism>
<evidence type="ECO:0000256" key="1">
    <source>
        <dbReference type="SAM" id="MobiDB-lite"/>
    </source>
</evidence>
<evidence type="ECO:0000313" key="3">
    <source>
        <dbReference type="Proteomes" id="UP001209570"/>
    </source>
</evidence>
<proteinExistence type="predicted"/>
<gene>
    <name evidence="2" type="ORF">P43SY_004629</name>
</gene>
<name>A0AAD5Q5U5_PYTIN</name>
<dbReference type="EMBL" id="JAKCXM010000622">
    <property type="protein sequence ID" value="KAJ0392515.1"/>
    <property type="molecule type" value="Genomic_DNA"/>
</dbReference>
<feature type="compositionally biased region" description="Basic and acidic residues" evidence="1">
    <location>
        <begin position="1"/>
        <end position="23"/>
    </location>
</feature>
<evidence type="ECO:0000313" key="2">
    <source>
        <dbReference type="EMBL" id="KAJ0392515.1"/>
    </source>
</evidence>